<dbReference type="RefSeq" id="WP_086926588.1">
    <property type="nucleotide sequence ID" value="NZ_CP021362.1"/>
</dbReference>
<dbReference type="Proteomes" id="UP000194440">
    <property type="component" value="Chromosome"/>
</dbReference>
<comment type="catalytic activity">
    <reaction evidence="13 14">
        <text>UDP-N-acetyl-alpha-D-muramate + L-alanine + ATP = UDP-N-acetyl-alpha-D-muramoyl-L-alanine + ADP + phosphate + H(+)</text>
        <dbReference type="Rhea" id="RHEA:23372"/>
        <dbReference type="ChEBI" id="CHEBI:15378"/>
        <dbReference type="ChEBI" id="CHEBI:30616"/>
        <dbReference type="ChEBI" id="CHEBI:43474"/>
        <dbReference type="ChEBI" id="CHEBI:57972"/>
        <dbReference type="ChEBI" id="CHEBI:70757"/>
        <dbReference type="ChEBI" id="CHEBI:83898"/>
        <dbReference type="ChEBI" id="CHEBI:456216"/>
        <dbReference type="EC" id="6.3.2.8"/>
    </reaction>
</comment>
<dbReference type="Gene3D" id="3.90.190.20">
    <property type="entry name" value="Mur ligase, C-terminal domain"/>
    <property type="match status" value="1"/>
</dbReference>
<dbReference type="KEGG" id="acip:CBP36_03460"/>
<keyword evidence="6 14" id="KW-0132">Cell division</keyword>
<accession>A0A240U979</accession>
<dbReference type="Pfam" id="PF02875">
    <property type="entry name" value="Mur_ligase_C"/>
    <property type="match status" value="1"/>
</dbReference>
<dbReference type="PANTHER" id="PTHR43445:SF3">
    <property type="entry name" value="UDP-N-ACETYLMURAMATE--L-ALANINE LIGASE"/>
    <property type="match status" value="1"/>
</dbReference>
<dbReference type="InterPro" id="IPR036615">
    <property type="entry name" value="Mur_ligase_C_dom_sf"/>
</dbReference>
<keyword evidence="19" id="KW-1185">Reference proteome</keyword>
<dbReference type="InterPro" id="IPR036565">
    <property type="entry name" value="Mur-like_cat_sf"/>
</dbReference>
<evidence type="ECO:0000256" key="7">
    <source>
        <dbReference type="ARBA" id="ARBA00022741"/>
    </source>
</evidence>
<feature type="binding site" evidence="14">
    <location>
        <begin position="112"/>
        <end position="118"/>
    </location>
    <ligand>
        <name>ATP</name>
        <dbReference type="ChEBI" id="CHEBI:30616"/>
    </ligand>
</feature>
<dbReference type="GO" id="GO:0008360">
    <property type="term" value="P:regulation of cell shape"/>
    <property type="evidence" value="ECO:0007669"/>
    <property type="project" value="UniProtKB-KW"/>
</dbReference>
<keyword evidence="4 14" id="KW-0963">Cytoplasm</keyword>
<evidence type="ECO:0000256" key="5">
    <source>
        <dbReference type="ARBA" id="ARBA00022598"/>
    </source>
</evidence>
<keyword evidence="12 14" id="KW-0961">Cell wall biogenesis/degradation</keyword>
<dbReference type="PANTHER" id="PTHR43445">
    <property type="entry name" value="UDP-N-ACETYLMURAMATE--L-ALANINE LIGASE-RELATED"/>
    <property type="match status" value="1"/>
</dbReference>
<keyword evidence="5 14" id="KW-0436">Ligase</keyword>
<evidence type="ECO:0000256" key="11">
    <source>
        <dbReference type="ARBA" id="ARBA00023306"/>
    </source>
</evidence>
<dbReference type="NCBIfam" id="TIGR01082">
    <property type="entry name" value="murC"/>
    <property type="match status" value="1"/>
</dbReference>
<evidence type="ECO:0000313" key="19">
    <source>
        <dbReference type="Proteomes" id="UP000194440"/>
    </source>
</evidence>
<comment type="function">
    <text evidence="14">Cell wall formation.</text>
</comment>
<sequence>MKHAIRHIHFVGLGGSGMSGIAEVLFNLGYRISGSDLADSATLRRLEGLGIKTCLGHAAAHIEGADAVVTSTAVTADNPEVLAAREKKIPVVPRALMLAELMRLKQGIAIAGTHGKTTTTSLVTSVLAEAGLDPTFVIGGRLNSAGANAKLGSGDYIVVEADESDASFLNLLPVMAVVTNIDADHMETYGHDFGRLKKAFVDFLHRMPFYGTAILCVDSPAVRDILQSVTCPVTSYGFSEDAQVRAINVQAEAGQMRFTVQRRNGVTLPDLEVVLNLAGEHNVLNALSAIAVAVELNIPDDAVQRALAGFKGVGRRFQRYGELPAKDGGQFTLIDDYGHHPVEMAATLAAARGAFPGRRLVLAFQPHRYSRTRDCFEDFVKVIGSADAVLLTEVYAAGEAPVVAADGRALARALRVAGRVEPHFVDSVADMPQVIADNARDGDVVMCMGAGSIGAVPGKVVELLQNNELLPQAGRAQ</sequence>
<feature type="domain" description="Mur ligase C-terminal" evidence="16">
    <location>
        <begin position="315"/>
        <end position="451"/>
    </location>
</feature>
<evidence type="ECO:0000256" key="6">
    <source>
        <dbReference type="ARBA" id="ARBA00022618"/>
    </source>
</evidence>
<dbReference type="EC" id="6.3.2.8" evidence="3 14"/>
<dbReference type="AlphaFoldDB" id="A0A240U979"/>
<gene>
    <name evidence="14" type="primary">murC</name>
    <name evidence="18" type="ORF">CBP36_03460</name>
</gene>
<evidence type="ECO:0000256" key="4">
    <source>
        <dbReference type="ARBA" id="ARBA00022490"/>
    </source>
</evidence>
<dbReference type="KEGG" id="acis:CBP35_15480"/>
<dbReference type="GO" id="GO:0008763">
    <property type="term" value="F:UDP-N-acetylmuramate-L-alanine ligase activity"/>
    <property type="evidence" value="ECO:0007669"/>
    <property type="project" value="UniProtKB-UniRule"/>
</dbReference>
<dbReference type="GO" id="GO:0071555">
    <property type="term" value="P:cell wall organization"/>
    <property type="evidence" value="ECO:0007669"/>
    <property type="project" value="UniProtKB-KW"/>
</dbReference>
<dbReference type="Gene3D" id="3.40.50.720">
    <property type="entry name" value="NAD(P)-binding Rossmann-like Domain"/>
    <property type="match status" value="1"/>
</dbReference>
<dbReference type="GO" id="GO:0009252">
    <property type="term" value="P:peptidoglycan biosynthetic process"/>
    <property type="evidence" value="ECO:0007669"/>
    <property type="project" value="UniProtKB-UniRule"/>
</dbReference>
<dbReference type="InterPro" id="IPR050061">
    <property type="entry name" value="MurCDEF_pg_biosynth"/>
</dbReference>
<dbReference type="Pfam" id="PF08245">
    <property type="entry name" value="Mur_ligase_M"/>
    <property type="match status" value="1"/>
</dbReference>
<evidence type="ECO:0000259" key="17">
    <source>
        <dbReference type="Pfam" id="PF08245"/>
    </source>
</evidence>
<evidence type="ECO:0000256" key="9">
    <source>
        <dbReference type="ARBA" id="ARBA00022960"/>
    </source>
</evidence>
<dbReference type="InterPro" id="IPR004101">
    <property type="entry name" value="Mur_ligase_C"/>
</dbReference>
<comment type="pathway">
    <text evidence="2 14">Cell wall biogenesis; peptidoglycan biosynthesis.</text>
</comment>
<dbReference type="SUPFAM" id="SSF53623">
    <property type="entry name" value="MurD-like peptide ligases, catalytic domain"/>
    <property type="match status" value="1"/>
</dbReference>
<evidence type="ECO:0000256" key="3">
    <source>
        <dbReference type="ARBA" id="ARBA00012211"/>
    </source>
</evidence>
<name>A0A240U979_9BURK</name>
<dbReference type="InterPro" id="IPR000713">
    <property type="entry name" value="Mur_ligase_N"/>
</dbReference>
<dbReference type="Gene3D" id="3.40.1190.10">
    <property type="entry name" value="Mur-like, catalytic domain"/>
    <property type="match status" value="1"/>
</dbReference>
<comment type="subcellular location">
    <subcellularLocation>
        <location evidence="1 14">Cytoplasm</location>
    </subcellularLocation>
</comment>
<dbReference type="InterPro" id="IPR005758">
    <property type="entry name" value="UDP-N-AcMur_Ala_ligase_MurC"/>
</dbReference>
<dbReference type="Pfam" id="PF01225">
    <property type="entry name" value="Mur_ligase"/>
    <property type="match status" value="1"/>
</dbReference>
<feature type="domain" description="Mur ligase central" evidence="17">
    <location>
        <begin position="110"/>
        <end position="293"/>
    </location>
</feature>
<protein>
    <recommendedName>
        <fullName evidence="3 14">UDP-N-acetylmuramate--L-alanine ligase</fullName>
        <ecNumber evidence="3 14">6.3.2.8</ecNumber>
    </recommendedName>
    <alternativeName>
        <fullName evidence="14">UDP-N-acetylmuramoyl-L-alanine synthetase</fullName>
    </alternativeName>
</protein>
<keyword evidence="10 14" id="KW-0573">Peptidoglycan synthesis</keyword>
<evidence type="ECO:0000256" key="8">
    <source>
        <dbReference type="ARBA" id="ARBA00022840"/>
    </source>
</evidence>
<evidence type="ECO:0000256" key="1">
    <source>
        <dbReference type="ARBA" id="ARBA00004496"/>
    </source>
</evidence>
<dbReference type="InterPro" id="IPR013221">
    <property type="entry name" value="Mur_ligase_cen"/>
</dbReference>
<dbReference type="EMBL" id="CP021366">
    <property type="protein sequence ID" value="ART58044.1"/>
    <property type="molecule type" value="Genomic_DNA"/>
</dbReference>
<dbReference type="GO" id="GO:0005737">
    <property type="term" value="C:cytoplasm"/>
    <property type="evidence" value="ECO:0007669"/>
    <property type="project" value="UniProtKB-SubCell"/>
</dbReference>
<comment type="similarity">
    <text evidence="14">Belongs to the MurCDEF family.</text>
</comment>
<dbReference type="SUPFAM" id="SSF51984">
    <property type="entry name" value="MurCD N-terminal domain"/>
    <property type="match status" value="1"/>
</dbReference>
<evidence type="ECO:0000256" key="13">
    <source>
        <dbReference type="ARBA" id="ARBA00047833"/>
    </source>
</evidence>
<dbReference type="HAMAP" id="MF_00046">
    <property type="entry name" value="MurC"/>
    <property type="match status" value="1"/>
</dbReference>
<evidence type="ECO:0000256" key="14">
    <source>
        <dbReference type="HAMAP-Rule" id="MF_00046"/>
    </source>
</evidence>
<dbReference type="UniPathway" id="UPA00219"/>
<dbReference type="SUPFAM" id="SSF53244">
    <property type="entry name" value="MurD-like peptide ligases, peptide-binding domain"/>
    <property type="match status" value="1"/>
</dbReference>
<dbReference type="OrthoDB" id="9804126at2"/>
<dbReference type="FunFam" id="3.40.1190.10:FF:000001">
    <property type="entry name" value="UDP-N-acetylmuramate--L-alanine ligase"/>
    <property type="match status" value="1"/>
</dbReference>
<keyword evidence="8 14" id="KW-0067">ATP-binding</keyword>
<keyword evidence="9 14" id="KW-0133">Cell shape</keyword>
<evidence type="ECO:0000256" key="2">
    <source>
        <dbReference type="ARBA" id="ARBA00004752"/>
    </source>
</evidence>
<feature type="domain" description="Mur ligase N-terminal catalytic" evidence="15">
    <location>
        <begin position="7"/>
        <end position="105"/>
    </location>
</feature>
<reference evidence="18" key="1">
    <citation type="submission" date="2017-05" db="EMBL/GenBank/DDBJ databases">
        <title>Polyphasic characterization of four soil-derived phenanthrene-degrading Acidovorax strains and proposal of Acidovorax phenanthrenivorans sp. nov.</title>
        <authorList>
            <person name="Singleton D."/>
            <person name="Lee J."/>
            <person name="Dickey A.N."/>
            <person name="Stroud A."/>
            <person name="Scholl E.H."/>
            <person name="Wright F.A."/>
            <person name="Aitken M.D."/>
        </authorList>
    </citation>
    <scope>NUCLEOTIDE SEQUENCE</scope>
    <source>
        <strain evidence="18">P4</strain>
    </source>
</reference>
<dbReference type="GO" id="GO:0005524">
    <property type="term" value="F:ATP binding"/>
    <property type="evidence" value="ECO:0007669"/>
    <property type="project" value="UniProtKB-UniRule"/>
</dbReference>
<dbReference type="GO" id="GO:0051301">
    <property type="term" value="P:cell division"/>
    <property type="evidence" value="ECO:0007669"/>
    <property type="project" value="UniProtKB-KW"/>
</dbReference>
<organism evidence="18 19">
    <name type="scientific">Acidovorax carolinensis</name>
    <dbReference type="NCBI Taxonomy" id="553814"/>
    <lineage>
        <taxon>Bacteria</taxon>
        <taxon>Pseudomonadati</taxon>
        <taxon>Pseudomonadota</taxon>
        <taxon>Betaproteobacteria</taxon>
        <taxon>Burkholderiales</taxon>
        <taxon>Comamonadaceae</taxon>
        <taxon>Acidovorax</taxon>
    </lineage>
</organism>
<keyword evidence="11 14" id="KW-0131">Cell cycle</keyword>
<keyword evidence="7 14" id="KW-0547">Nucleotide-binding</keyword>
<evidence type="ECO:0000313" key="18">
    <source>
        <dbReference type="EMBL" id="ART58044.1"/>
    </source>
</evidence>
<proteinExistence type="inferred from homology"/>
<evidence type="ECO:0000259" key="16">
    <source>
        <dbReference type="Pfam" id="PF02875"/>
    </source>
</evidence>
<evidence type="ECO:0000256" key="10">
    <source>
        <dbReference type="ARBA" id="ARBA00022984"/>
    </source>
</evidence>
<evidence type="ECO:0000256" key="12">
    <source>
        <dbReference type="ARBA" id="ARBA00023316"/>
    </source>
</evidence>
<evidence type="ECO:0000259" key="15">
    <source>
        <dbReference type="Pfam" id="PF01225"/>
    </source>
</evidence>